<dbReference type="InterPro" id="IPR011032">
    <property type="entry name" value="GroES-like_sf"/>
</dbReference>
<keyword evidence="3" id="KW-0560">Oxidoreductase</keyword>
<evidence type="ECO:0000259" key="4">
    <source>
        <dbReference type="SMART" id="SM00829"/>
    </source>
</evidence>
<dbReference type="PANTHER" id="PTHR43401">
    <property type="entry name" value="L-THREONINE 3-DEHYDROGENASE"/>
    <property type="match status" value="1"/>
</dbReference>
<name>A0ABS8PP92_9BACT</name>
<evidence type="ECO:0000313" key="6">
    <source>
        <dbReference type="Proteomes" id="UP001199816"/>
    </source>
</evidence>
<proteinExistence type="predicted"/>
<dbReference type="Gene3D" id="3.90.180.10">
    <property type="entry name" value="Medium-chain alcohol dehydrogenases, catalytic domain"/>
    <property type="match status" value="1"/>
</dbReference>
<dbReference type="InterPro" id="IPR020843">
    <property type="entry name" value="ER"/>
</dbReference>
<keyword evidence="6" id="KW-1185">Reference proteome</keyword>
<accession>A0ABS8PP92</accession>
<evidence type="ECO:0000256" key="3">
    <source>
        <dbReference type="ARBA" id="ARBA00023002"/>
    </source>
</evidence>
<dbReference type="InterPro" id="IPR013154">
    <property type="entry name" value="ADH-like_N"/>
</dbReference>
<evidence type="ECO:0000256" key="2">
    <source>
        <dbReference type="ARBA" id="ARBA00022833"/>
    </source>
</evidence>
<evidence type="ECO:0000313" key="5">
    <source>
        <dbReference type="EMBL" id="MCD2422569.1"/>
    </source>
</evidence>
<dbReference type="InterPro" id="IPR036291">
    <property type="entry name" value="NAD(P)-bd_dom_sf"/>
</dbReference>
<dbReference type="SMART" id="SM00829">
    <property type="entry name" value="PKS_ER"/>
    <property type="match status" value="1"/>
</dbReference>
<dbReference type="SUPFAM" id="SSF51735">
    <property type="entry name" value="NAD(P)-binding Rossmann-fold domains"/>
    <property type="match status" value="1"/>
</dbReference>
<dbReference type="RefSeq" id="WP_231003680.1">
    <property type="nucleotide sequence ID" value="NZ_JAJNEC010000004.1"/>
</dbReference>
<dbReference type="PANTHER" id="PTHR43401:SF2">
    <property type="entry name" value="L-THREONINE 3-DEHYDROGENASE"/>
    <property type="match status" value="1"/>
</dbReference>
<keyword evidence="2" id="KW-0862">Zinc</keyword>
<dbReference type="Pfam" id="PF00107">
    <property type="entry name" value="ADH_zinc_N"/>
    <property type="match status" value="1"/>
</dbReference>
<keyword evidence="1" id="KW-0479">Metal-binding</keyword>
<sequence length="363" mass="38651">MMTAGEVMLFSGPGSPLQRHRALIPELKTGEVLIRNRFVTLCGSDLHTYTGKRTEACPTVLGHEVVGVVEQIGPGHSGTDLQGDILNRGDLVTWSVFASDPESYYARIGMPQKGTGLFKYGHAPVTATDVFHGGLAEYCILKPGTAILKIPPAVPLPVAATINCALATVAGALRLAGAVAGKQVMIFGDGLLGLSCAAMCRTAGAAWVGVAGARPRRIKQAVDFGADVAFVTAPASVVWEGIREQFERKGVDVVFDMSGAPEAMEQGLQLLAVGGTAIWTGAVFKNRPVQVNAEQLVRRLITIKGLHNYNTGDLVAALDFIAGNWSHYPFARVVEQEFCLSEANEAFAYALREKPLRVGIRLP</sequence>
<reference evidence="5 6" key="1">
    <citation type="submission" date="2021-11" db="EMBL/GenBank/DDBJ databases">
        <title>Genomic of Niabella pedocola.</title>
        <authorList>
            <person name="Wu T."/>
        </authorList>
    </citation>
    <scope>NUCLEOTIDE SEQUENCE [LARGE SCALE GENOMIC DNA]</scope>
    <source>
        <strain evidence="5 6">JCM 31011</strain>
    </source>
</reference>
<dbReference type="InterPro" id="IPR013149">
    <property type="entry name" value="ADH-like_C"/>
</dbReference>
<comment type="caution">
    <text evidence="5">The sequence shown here is derived from an EMBL/GenBank/DDBJ whole genome shotgun (WGS) entry which is preliminary data.</text>
</comment>
<gene>
    <name evidence="5" type="ORF">LQ567_07325</name>
</gene>
<dbReference type="EMBL" id="JAJNEC010000004">
    <property type="protein sequence ID" value="MCD2422569.1"/>
    <property type="molecule type" value="Genomic_DNA"/>
</dbReference>
<dbReference type="SUPFAM" id="SSF50129">
    <property type="entry name" value="GroES-like"/>
    <property type="match status" value="1"/>
</dbReference>
<feature type="domain" description="Enoyl reductase (ER)" evidence="4">
    <location>
        <begin position="14"/>
        <end position="360"/>
    </location>
</feature>
<protein>
    <submittedName>
        <fullName evidence="5">Zinc-binding dehydrogenase</fullName>
    </submittedName>
</protein>
<dbReference type="Pfam" id="PF08240">
    <property type="entry name" value="ADH_N"/>
    <property type="match status" value="1"/>
</dbReference>
<evidence type="ECO:0000256" key="1">
    <source>
        <dbReference type="ARBA" id="ARBA00022723"/>
    </source>
</evidence>
<dbReference type="Proteomes" id="UP001199816">
    <property type="component" value="Unassembled WGS sequence"/>
</dbReference>
<dbReference type="InterPro" id="IPR050129">
    <property type="entry name" value="Zn_alcohol_dh"/>
</dbReference>
<organism evidence="5 6">
    <name type="scientific">Niabella pedocola</name>
    <dbReference type="NCBI Taxonomy" id="1752077"/>
    <lineage>
        <taxon>Bacteria</taxon>
        <taxon>Pseudomonadati</taxon>
        <taxon>Bacteroidota</taxon>
        <taxon>Chitinophagia</taxon>
        <taxon>Chitinophagales</taxon>
        <taxon>Chitinophagaceae</taxon>
        <taxon>Niabella</taxon>
    </lineage>
</organism>
<dbReference type="Gene3D" id="3.40.50.720">
    <property type="entry name" value="NAD(P)-binding Rossmann-like Domain"/>
    <property type="match status" value="1"/>
</dbReference>